<name>A0A085A5P4_9ENTR</name>
<keyword evidence="1" id="KW-1133">Transmembrane helix</keyword>
<dbReference type="eggNOG" id="ENOG50337N6">
    <property type="taxonomic scope" value="Bacteria"/>
</dbReference>
<keyword evidence="1" id="KW-0472">Membrane</keyword>
<accession>A0A085A5P4</accession>
<keyword evidence="3" id="KW-1185">Reference proteome</keyword>
<sequence>MVTQARFTLDFSLSVLERAKAGKLIKEHEKKETIQPYDSVFYIRKAAISALIIAVAIIFIMLITLTVHQNVDVPFMERTRVFSILSLCLIGISAILFRTHDYIFNKITEKNNKKEQEDKNASVKLKINRYYIEYIQENVSIKTYWSYIGNIYRKGGFIFIQARNNRCLVIPERIFENKNDINKLYEYLKEQISRINEDIYNTDNDNTR</sequence>
<evidence type="ECO:0000256" key="1">
    <source>
        <dbReference type="SAM" id="Phobius"/>
    </source>
</evidence>
<gene>
    <name evidence="2" type="ORF">GTGU_02805</name>
</gene>
<dbReference type="RefSeq" id="WP_051857357.1">
    <property type="nucleotide sequence ID" value="NZ_JMTB01000089.1"/>
</dbReference>
<keyword evidence="2" id="KW-0378">Hydrolase</keyword>
<dbReference type="EMBL" id="JMTB01000089">
    <property type="protein sequence ID" value="KFC05539.1"/>
    <property type="molecule type" value="Genomic_DNA"/>
</dbReference>
<reference evidence="3" key="1">
    <citation type="submission" date="2014-05" db="EMBL/GenBank/DDBJ databases">
        <title>ATOL: Assembling a taxonomically balanced genome-scale reconstruction of the evolutionary history of the Enterobacteriaceae.</title>
        <authorList>
            <person name="Plunkett G. III"/>
            <person name="Neeno-Eckwall E.C."/>
            <person name="Glasner J.D."/>
            <person name="Perna N.T."/>
        </authorList>
    </citation>
    <scope>NUCLEOTIDE SEQUENCE [LARGE SCALE GENOMIC DNA]</scope>
    <source>
        <strain evidence="3">ATCC 49490</strain>
    </source>
</reference>
<organism evidence="2 3">
    <name type="scientific">Trabulsiella guamensis ATCC 49490</name>
    <dbReference type="NCBI Taxonomy" id="1005994"/>
    <lineage>
        <taxon>Bacteria</taxon>
        <taxon>Pseudomonadati</taxon>
        <taxon>Pseudomonadota</taxon>
        <taxon>Gammaproteobacteria</taxon>
        <taxon>Enterobacterales</taxon>
        <taxon>Enterobacteriaceae</taxon>
        <taxon>Trabulsiella</taxon>
    </lineage>
</organism>
<feature type="transmembrane region" description="Helical" evidence="1">
    <location>
        <begin position="79"/>
        <end position="97"/>
    </location>
</feature>
<dbReference type="AlphaFoldDB" id="A0A085A5P4"/>
<dbReference type="Proteomes" id="UP000028630">
    <property type="component" value="Unassembled WGS sequence"/>
</dbReference>
<dbReference type="GO" id="GO:0004177">
    <property type="term" value="F:aminopeptidase activity"/>
    <property type="evidence" value="ECO:0007669"/>
    <property type="project" value="UniProtKB-KW"/>
</dbReference>
<evidence type="ECO:0000313" key="3">
    <source>
        <dbReference type="Proteomes" id="UP000028630"/>
    </source>
</evidence>
<feature type="transmembrane region" description="Helical" evidence="1">
    <location>
        <begin position="46"/>
        <end position="67"/>
    </location>
</feature>
<protein>
    <submittedName>
        <fullName evidence="2">Aminopeptidase N</fullName>
    </submittedName>
</protein>
<keyword evidence="2" id="KW-0031">Aminopeptidase</keyword>
<proteinExistence type="predicted"/>
<keyword evidence="2" id="KW-0645">Protease</keyword>
<evidence type="ECO:0000313" key="2">
    <source>
        <dbReference type="EMBL" id="KFC05539.1"/>
    </source>
</evidence>
<keyword evidence="1" id="KW-0812">Transmembrane</keyword>
<comment type="caution">
    <text evidence="2">The sequence shown here is derived from an EMBL/GenBank/DDBJ whole genome shotgun (WGS) entry which is preliminary data.</text>
</comment>